<evidence type="ECO:0000313" key="2">
    <source>
        <dbReference type="Proteomes" id="UP000789375"/>
    </source>
</evidence>
<dbReference type="EMBL" id="CAJVPP010000180">
    <property type="protein sequence ID" value="CAG8451850.1"/>
    <property type="molecule type" value="Genomic_DNA"/>
</dbReference>
<dbReference type="Proteomes" id="UP000789375">
    <property type="component" value="Unassembled WGS sequence"/>
</dbReference>
<sequence length="111" mass="12838">MGVKQISRQPNDNVDEWTQKDFFLPKELQENIILYHMVPGHAPKFKTLTSSFAKNVSNDIDSKLFEQKHFLTLANSIDEKHETAAYIKNIPYNFQLVYRTCSPGSFSIDNI</sequence>
<dbReference type="AlphaFoldDB" id="A0A9N8YWZ0"/>
<gene>
    <name evidence="1" type="ORF">FMOSSE_LOCUS1558</name>
</gene>
<name>A0A9N8YWZ0_FUNMO</name>
<organism evidence="1 2">
    <name type="scientific">Funneliformis mosseae</name>
    <name type="common">Endomycorrhizal fungus</name>
    <name type="synonym">Glomus mosseae</name>
    <dbReference type="NCBI Taxonomy" id="27381"/>
    <lineage>
        <taxon>Eukaryota</taxon>
        <taxon>Fungi</taxon>
        <taxon>Fungi incertae sedis</taxon>
        <taxon>Mucoromycota</taxon>
        <taxon>Glomeromycotina</taxon>
        <taxon>Glomeromycetes</taxon>
        <taxon>Glomerales</taxon>
        <taxon>Glomeraceae</taxon>
        <taxon>Funneliformis</taxon>
    </lineage>
</organism>
<comment type="caution">
    <text evidence="1">The sequence shown here is derived from an EMBL/GenBank/DDBJ whole genome shotgun (WGS) entry which is preliminary data.</text>
</comment>
<protein>
    <submittedName>
        <fullName evidence="1">13871_t:CDS:1</fullName>
    </submittedName>
</protein>
<keyword evidence="2" id="KW-1185">Reference proteome</keyword>
<reference evidence="1" key="1">
    <citation type="submission" date="2021-06" db="EMBL/GenBank/DDBJ databases">
        <authorList>
            <person name="Kallberg Y."/>
            <person name="Tangrot J."/>
            <person name="Rosling A."/>
        </authorList>
    </citation>
    <scope>NUCLEOTIDE SEQUENCE</scope>
    <source>
        <strain evidence="1">87-6 pot B 2015</strain>
    </source>
</reference>
<accession>A0A9N8YWZ0</accession>
<evidence type="ECO:0000313" key="1">
    <source>
        <dbReference type="EMBL" id="CAG8451850.1"/>
    </source>
</evidence>
<proteinExistence type="predicted"/>